<evidence type="ECO:0000313" key="1">
    <source>
        <dbReference type="EMBL" id="DAF94631.1"/>
    </source>
</evidence>
<sequence>MNFEPCKMQGYLTGPEVEAIMFEAGYLAQALYESSAPKNTGRLAASSVVDVEIARPYPMGDPRWVATLSVESSYGVPVFFGHMTNPPVPKPPRRRKPPRRIAPNRALRRVVEAVKI</sequence>
<proteinExistence type="predicted"/>
<dbReference type="EMBL" id="BK016095">
    <property type="protein sequence ID" value="DAF94631.1"/>
    <property type="molecule type" value="Genomic_DNA"/>
</dbReference>
<organism evidence="1">
    <name type="scientific">Siphoviridae sp. ctvph17</name>
    <dbReference type="NCBI Taxonomy" id="2825724"/>
    <lineage>
        <taxon>Viruses</taxon>
        <taxon>Duplodnaviria</taxon>
        <taxon>Heunggongvirae</taxon>
        <taxon>Uroviricota</taxon>
        <taxon>Caudoviricetes</taxon>
    </lineage>
</organism>
<name>A0A8S5UJI2_9CAUD</name>
<protein>
    <submittedName>
        <fullName evidence="1">Type I neck protein</fullName>
    </submittedName>
</protein>
<accession>A0A8S5UJI2</accession>
<reference evidence="1" key="1">
    <citation type="journal article" date="2021" name="Proc. Natl. Acad. Sci. U.S.A.">
        <title>A Catalog of Tens of Thousands of Viruses from Human Metagenomes Reveals Hidden Associations with Chronic Diseases.</title>
        <authorList>
            <person name="Tisza M.J."/>
            <person name="Buck C.B."/>
        </authorList>
    </citation>
    <scope>NUCLEOTIDE SEQUENCE</scope>
    <source>
        <strain evidence="1">Ctvph17</strain>
    </source>
</reference>